<evidence type="ECO:0000313" key="3">
    <source>
        <dbReference type="Proteomes" id="UP001054252"/>
    </source>
</evidence>
<dbReference type="EMBL" id="BPVZ01000129">
    <property type="protein sequence ID" value="GKV38640.1"/>
    <property type="molecule type" value="Genomic_DNA"/>
</dbReference>
<reference evidence="2 3" key="1">
    <citation type="journal article" date="2021" name="Commun. Biol.">
        <title>The genome of Shorea leprosula (Dipterocarpaceae) highlights the ecological relevance of drought in aseasonal tropical rainforests.</title>
        <authorList>
            <person name="Ng K.K.S."/>
            <person name="Kobayashi M.J."/>
            <person name="Fawcett J.A."/>
            <person name="Hatakeyama M."/>
            <person name="Paape T."/>
            <person name="Ng C.H."/>
            <person name="Ang C.C."/>
            <person name="Tnah L.H."/>
            <person name="Lee C.T."/>
            <person name="Nishiyama T."/>
            <person name="Sese J."/>
            <person name="O'Brien M.J."/>
            <person name="Copetti D."/>
            <person name="Mohd Noor M.I."/>
            <person name="Ong R.C."/>
            <person name="Putra M."/>
            <person name="Sireger I.Z."/>
            <person name="Indrioko S."/>
            <person name="Kosugi Y."/>
            <person name="Izuno A."/>
            <person name="Isagi Y."/>
            <person name="Lee S.L."/>
            <person name="Shimizu K.K."/>
        </authorList>
    </citation>
    <scope>NUCLEOTIDE SEQUENCE [LARGE SCALE GENOMIC DNA]</scope>
    <source>
        <strain evidence="2">214</strain>
    </source>
</reference>
<gene>
    <name evidence="2" type="ORF">SLEP1_g46529</name>
</gene>
<comment type="caution">
    <text evidence="2">The sequence shown here is derived from an EMBL/GenBank/DDBJ whole genome shotgun (WGS) entry which is preliminary data.</text>
</comment>
<feature type="compositionally biased region" description="Polar residues" evidence="1">
    <location>
        <begin position="42"/>
        <end position="59"/>
    </location>
</feature>
<name>A0AAV5LNF5_9ROSI</name>
<feature type="compositionally biased region" description="Basic and acidic residues" evidence="1">
    <location>
        <begin position="1"/>
        <end position="27"/>
    </location>
</feature>
<keyword evidence="3" id="KW-1185">Reference proteome</keyword>
<dbReference type="Proteomes" id="UP001054252">
    <property type="component" value="Unassembled WGS sequence"/>
</dbReference>
<sequence length="83" mass="8906">MLFGRNRTEGDASHTDGREKAVLRKSQEQPAAQNPSHPPLLFTSSGREISAAQPCSSLPSHAAAQPSWEIPTTEHHSANCNSS</sequence>
<evidence type="ECO:0000313" key="2">
    <source>
        <dbReference type="EMBL" id="GKV38640.1"/>
    </source>
</evidence>
<dbReference type="AlphaFoldDB" id="A0AAV5LNF5"/>
<protein>
    <submittedName>
        <fullName evidence="2">Uncharacterized protein</fullName>
    </submittedName>
</protein>
<proteinExistence type="predicted"/>
<feature type="region of interest" description="Disordered" evidence="1">
    <location>
        <begin position="1"/>
        <end position="83"/>
    </location>
</feature>
<accession>A0AAV5LNF5</accession>
<organism evidence="2 3">
    <name type="scientific">Rubroshorea leprosula</name>
    <dbReference type="NCBI Taxonomy" id="152421"/>
    <lineage>
        <taxon>Eukaryota</taxon>
        <taxon>Viridiplantae</taxon>
        <taxon>Streptophyta</taxon>
        <taxon>Embryophyta</taxon>
        <taxon>Tracheophyta</taxon>
        <taxon>Spermatophyta</taxon>
        <taxon>Magnoliopsida</taxon>
        <taxon>eudicotyledons</taxon>
        <taxon>Gunneridae</taxon>
        <taxon>Pentapetalae</taxon>
        <taxon>rosids</taxon>
        <taxon>malvids</taxon>
        <taxon>Malvales</taxon>
        <taxon>Dipterocarpaceae</taxon>
        <taxon>Rubroshorea</taxon>
    </lineage>
</organism>
<evidence type="ECO:0000256" key="1">
    <source>
        <dbReference type="SAM" id="MobiDB-lite"/>
    </source>
</evidence>